<evidence type="ECO:0000256" key="8">
    <source>
        <dbReference type="ARBA" id="ARBA00023047"/>
    </source>
</evidence>
<dbReference type="GO" id="GO:0015288">
    <property type="term" value="F:porin activity"/>
    <property type="evidence" value="ECO:0007669"/>
    <property type="project" value="UniProtKB-KW"/>
</dbReference>
<comment type="subcellular location">
    <subcellularLocation>
        <location evidence="1">Cell outer membrane</location>
        <topology evidence="1">Multi-pass membrane protein</topology>
    </subcellularLocation>
</comment>
<keyword evidence="13" id="KW-0998">Cell outer membrane</keyword>
<dbReference type="Pfam" id="PF22461">
    <property type="entry name" value="SLBB_2"/>
    <property type="match status" value="1"/>
</dbReference>
<keyword evidence="7 15" id="KW-0732">Signal</keyword>
<dbReference type="EMBL" id="FOCL01000003">
    <property type="protein sequence ID" value="SEN39504.1"/>
    <property type="molecule type" value="Genomic_DNA"/>
</dbReference>
<keyword evidence="10" id="KW-0626">Porin</keyword>
<evidence type="ECO:0000256" key="7">
    <source>
        <dbReference type="ARBA" id="ARBA00022729"/>
    </source>
</evidence>
<keyword evidence="19" id="KW-1185">Reference proteome</keyword>
<evidence type="ECO:0000259" key="17">
    <source>
        <dbReference type="Pfam" id="PF22461"/>
    </source>
</evidence>
<evidence type="ECO:0000256" key="15">
    <source>
        <dbReference type="SAM" id="SignalP"/>
    </source>
</evidence>
<dbReference type="Pfam" id="PF02563">
    <property type="entry name" value="Poly_export"/>
    <property type="match status" value="1"/>
</dbReference>
<feature type="chain" id="PRO_5011502953" evidence="15">
    <location>
        <begin position="24"/>
        <end position="263"/>
    </location>
</feature>
<keyword evidence="14" id="KW-0449">Lipoprotein</keyword>
<keyword evidence="6" id="KW-0812">Transmembrane</keyword>
<name>A0A1H8G6W9_9SPHI</name>
<sequence>MMKNQLFATCVILMVLLTSCASYKENIYFQGLERNPEMSYKITNFSPPTIQPGDVLALTVKSLNSDGSAIFNSGSASTAATTKGKDGGSAAQSGNDGYLVNKDGEIQLPLVHGVKVGQLSLEEAAAAIKSKISSYLKEPEVSVALMNFKVSVLGDVAHPDVLSVTDERFSITDALSRAGDLTPTANRKNILLVREVDGKRKYINIDITSPRLFESPYYYLKSNDLIYVEPGKDKFASQSTTFKILPIIISIASLILVTYQVTK</sequence>
<protein>
    <submittedName>
        <fullName evidence="18">Polysaccharide export outer membrane protein</fullName>
    </submittedName>
</protein>
<feature type="domain" description="SLBB" evidence="17">
    <location>
        <begin position="149"/>
        <end position="228"/>
    </location>
</feature>
<reference evidence="19" key="1">
    <citation type="submission" date="2016-10" db="EMBL/GenBank/DDBJ databases">
        <authorList>
            <person name="Varghese N."/>
            <person name="Submissions S."/>
        </authorList>
    </citation>
    <scope>NUCLEOTIDE SEQUENCE [LARGE SCALE GENOMIC DNA]</scope>
    <source>
        <strain evidence="19">Gh-48</strain>
    </source>
</reference>
<gene>
    <name evidence="18" type="ORF">SAMN05192574_10324</name>
</gene>
<accession>A0A1H8G6W9</accession>
<evidence type="ECO:0000256" key="5">
    <source>
        <dbReference type="ARBA" id="ARBA00022597"/>
    </source>
</evidence>
<dbReference type="STRING" id="551995.SAMN05192574_10324"/>
<dbReference type="InterPro" id="IPR054765">
    <property type="entry name" value="SLBB_dom"/>
</dbReference>
<dbReference type="PANTHER" id="PTHR33619:SF3">
    <property type="entry name" value="POLYSACCHARIDE EXPORT PROTEIN GFCE-RELATED"/>
    <property type="match status" value="1"/>
</dbReference>
<evidence type="ECO:0000256" key="2">
    <source>
        <dbReference type="ARBA" id="ARBA00009450"/>
    </source>
</evidence>
<proteinExistence type="inferred from homology"/>
<keyword evidence="9" id="KW-0406">Ion transport</keyword>
<dbReference type="AlphaFoldDB" id="A0A1H8G6W9"/>
<dbReference type="PANTHER" id="PTHR33619">
    <property type="entry name" value="POLYSACCHARIDE EXPORT PROTEIN GFCE-RELATED"/>
    <property type="match status" value="1"/>
</dbReference>
<evidence type="ECO:0000256" key="1">
    <source>
        <dbReference type="ARBA" id="ARBA00004571"/>
    </source>
</evidence>
<evidence type="ECO:0000256" key="14">
    <source>
        <dbReference type="ARBA" id="ARBA00023288"/>
    </source>
</evidence>
<keyword evidence="8" id="KW-0625">Polysaccharide transport</keyword>
<keyword evidence="3" id="KW-0813">Transport</keyword>
<dbReference type="GO" id="GO:0046930">
    <property type="term" value="C:pore complex"/>
    <property type="evidence" value="ECO:0007669"/>
    <property type="project" value="UniProtKB-KW"/>
</dbReference>
<evidence type="ECO:0000256" key="13">
    <source>
        <dbReference type="ARBA" id="ARBA00023237"/>
    </source>
</evidence>
<dbReference type="Proteomes" id="UP000198942">
    <property type="component" value="Unassembled WGS sequence"/>
</dbReference>
<keyword evidence="11" id="KW-0472">Membrane</keyword>
<dbReference type="GO" id="GO:0015159">
    <property type="term" value="F:polysaccharide transmembrane transporter activity"/>
    <property type="evidence" value="ECO:0007669"/>
    <property type="project" value="InterPro"/>
</dbReference>
<dbReference type="Gene3D" id="3.30.1950.10">
    <property type="entry name" value="wza like domain"/>
    <property type="match status" value="1"/>
</dbReference>
<keyword evidence="4" id="KW-1134">Transmembrane beta strand</keyword>
<evidence type="ECO:0000259" key="16">
    <source>
        <dbReference type="Pfam" id="PF02563"/>
    </source>
</evidence>
<evidence type="ECO:0000256" key="3">
    <source>
        <dbReference type="ARBA" id="ARBA00022448"/>
    </source>
</evidence>
<dbReference type="Gene3D" id="3.10.560.10">
    <property type="entry name" value="Outer membrane lipoprotein wza domain like"/>
    <property type="match status" value="1"/>
</dbReference>
<evidence type="ECO:0000256" key="9">
    <source>
        <dbReference type="ARBA" id="ARBA00023065"/>
    </source>
</evidence>
<keyword evidence="5" id="KW-0762">Sugar transport</keyword>
<evidence type="ECO:0000313" key="19">
    <source>
        <dbReference type="Proteomes" id="UP000198942"/>
    </source>
</evidence>
<evidence type="ECO:0000256" key="12">
    <source>
        <dbReference type="ARBA" id="ARBA00023139"/>
    </source>
</evidence>
<keyword evidence="12" id="KW-0564">Palmitate</keyword>
<dbReference type="PROSITE" id="PS51257">
    <property type="entry name" value="PROKAR_LIPOPROTEIN"/>
    <property type="match status" value="1"/>
</dbReference>
<dbReference type="GO" id="GO:0009279">
    <property type="term" value="C:cell outer membrane"/>
    <property type="evidence" value="ECO:0007669"/>
    <property type="project" value="UniProtKB-SubCell"/>
</dbReference>
<comment type="similarity">
    <text evidence="2">Belongs to the BexD/CtrA/VexA family.</text>
</comment>
<evidence type="ECO:0000256" key="6">
    <source>
        <dbReference type="ARBA" id="ARBA00022692"/>
    </source>
</evidence>
<feature type="domain" description="Polysaccharide export protein N-terminal" evidence="16">
    <location>
        <begin position="49"/>
        <end position="145"/>
    </location>
</feature>
<dbReference type="GO" id="GO:0006811">
    <property type="term" value="P:monoatomic ion transport"/>
    <property type="evidence" value="ECO:0007669"/>
    <property type="project" value="UniProtKB-KW"/>
</dbReference>
<dbReference type="InterPro" id="IPR049712">
    <property type="entry name" value="Poly_export"/>
</dbReference>
<evidence type="ECO:0000256" key="11">
    <source>
        <dbReference type="ARBA" id="ARBA00023136"/>
    </source>
</evidence>
<evidence type="ECO:0000313" key="18">
    <source>
        <dbReference type="EMBL" id="SEN39504.1"/>
    </source>
</evidence>
<dbReference type="InterPro" id="IPR003715">
    <property type="entry name" value="Poly_export_N"/>
</dbReference>
<evidence type="ECO:0000256" key="4">
    <source>
        <dbReference type="ARBA" id="ARBA00022452"/>
    </source>
</evidence>
<organism evidence="18 19">
    <name type="scientific">Mucilaginibacter gossypiicola</name>
    <dbReference type="NCBI Taxonomy" id="551995"/>
    <lineage>
        <taxon>Bacteria</taxon>
        <taxon>Pseudomonadati</taxon>
        <taxon>Bacteroidota</taxon>
        <taxon>Sphingobacteriia</taxon>
        <taxon>Sphingobacteriales</taxon>
        <taxon>Sphingobacteriaceae</taxon>
        <taxon>Mucilaginibacter</taxon>
    </lineage>
</organism>
<evidence type="ECO:0000256" key="10">
    <source>
        <dbReference type="ARBA" id="ARBA00023114"/>
    </source>
</evidence>
<feature type="signal peptide" evidence="15">
    <location>
        <begin position="1"/>
        <end position="23"/>
    </location>
</feature>
<dbReference type="RefSeq" id="WP_244280936.1">
    <property type="nucleotide sequence ID" value="NZ_FOCL01000003.1"/>
</dbReference>